<dbReference type="WBParaSite" id="ES5_v2.g24870.t1">
    <property type="protein sequence ID" value="ES5_v2.g24870.t1"/>
    <property type="gene ID" value="ES5_v2.g24870"/>
</dbReference>
<proteinExistence type="predicted"/>
<evidence type="ECO:0000313" key="2">
    <source>
        <dbReference type="WBParaSite" id="ES5_v2.g24870.t1"/>
    </source>
</evidence>
<accession>A0AC34G4Z1</accession>
<evidence type="ECO:0000313" key="1">
    <source>
        <dbReference type="Proteomes" id="UP000887579"/>
    </source>
</evidence>
<organism evidence="1 2">
    <name type="scientific">Panagrolaimus sp. ES5</name>
    <dbReference type="NCBI Taxonomy" id="591445"/>
    <lineage>
        <taxon>Eukaryota</taxon>
        <taxon>Metazoa</taxon>
        <taxon>Ecdysozoa</taxon>
        <taxon>Nematoda</taxon>
        <taxon>Chromadorea</taxon>
        <taxon>Rhabditida</taxon>
        <taxon>Tylenchina</taxon>
        <taxon>Panagrolaimomorpha</taxon>
        <taxon>Panagrolaimoidea</taxon>
        <taxon>Panagrolaimidae</taxon>
        <taxon>Panagrolaimus</taxon>
    </lineage>
</organism>
<protein>
    <submittedName>
        <fullName evidence="2">Uncharacterized protein</fullName>
    </submittedName>
</protein>
<sequence length="273" mass="30819">MARISQQRARARNEPATIASKKSPTRPQITKLPAKNPNYSSNRTELPTLRQRTVFDDESDRPVELEEPVVSSSNNQATSRQAKRITDNSDYCMIFNEPVAKKPKTEATANNVETYSFDHPSASILKQMCEKLKIEYDHEAYIFGGKIIFNKFVSSTDIIQSHGIKSSNIFACLSLFFTGKIRKCHLIEDTVKSAFCDEVIAAGTMAHAEIDQIFINSTVTPEQIEFIAKFLACRIGIYENGKLKKYGNWEDENVALTLILSFVDKKYAVVFDL</sequence>
<dbReference type="Proteomes" id="UP000887579">
    <property type="component" value="Unplaced"/>
</dbReference>
<name>A0AC34G4Z1_9BILA</name>
<reference evidence="2" key="1">
    <citation type="submission" date="2022-11" db="UniProtKB">
        <authorList>
            <consortium name="WormBaseParasite"/>
        </authorList>
    </citation>
    <scope>IDENTIFICATION</scope>
</reference>